<keyword evidence="3" id="KW-1185">Reference proteome</keyword>
<sequence length="337" mass="35441">MTEHMKAWQYVAPGPLSDQIKLTDQAVKPSVSALKKNEILIQVKAAGINPADYKVPAMGVVARGVLPFPKTLGMDLAGVVAAVGSEVTDVTVGDHVVSRLDPLKATGALSEYVVAAQENYAVLAKETGLDCAAGLGTAGLTAYQTIQPYVKAGDNIFINGGSGGVGTFAIQIGKLLGCNVTTSCSTPKVAMCEELGADEVIDYRKSDVIETIKKNGKTYKLVVDLVGSSPANLHVSSGEFLSKDGVYVMVSTAPSWSGLTTVASALLKPAWLGGAKNKVVVYMTWNDKAHLSQLAQWLDAGKLKVTIDKRYEFGEAFEAYDQLHAGSAAGKIVVHVP</sequence>
<evidence type="ECO:0000259" key="1">
    <source>
        <dbReference type="SMART" id="SM00829"/>
    </source>
</evidence>
<dbReference type="SUPFAM" id="SSF50129">
    <property type="entry name" value="GroES-like"/>
    <property type="match status" value="1"/>
</dbReference>
<dbReference type="HOGENOM" id="CLU_026673_3_3_1"/>
<dbReference type="Proteomes" id="UP000039046">
    <property type="component" value="Unassembled WGS sequence"/>
</dbReference>
<dbReference type="InterPro" id="IPR011032">
    <property type="entry name" value="GroES-like_sf"/>
</dbReference>
<dbReference type="PANTHER" id="PTHR44013:SF1">
    <property type="entry name" value="ZINC-TYPE ALCOHOL DEHYDROGENASE-LIKE PROTEIN C16A3.02C"/>
    <property type="match status" value="1"/>
</dbReference>
<dbReference type="InterPro" id="IPR036291">
    <property type="entry name" value="NAD(P)-bd_dom_sf"/>
</dbReference>
<dbReference type="Gene3D" id="3.90.180.10">
    <property type="entry name" value="Medium-chain alcohol dehydrogenases, catalytic domain"/>
    <property type="match status" value="1"/>
</dbReference>
<dbReference type="OrthoDB" id="201656at2759"/>
<dbReference type="SUPFAM" id="SSF51735">
    <property type="entry name" value="NAD(P)-binding Rossmann-fold domains"/>
    <property type="match status" value="1"/>
</dbReference>
<dbReference type="SMART" id="SM00829">
    <property type="entry name" value="PKS_ER"/>
    <property type="match status" value="1"/>
</dbReference>
<dbReference type="Pfam" id="PF13602">
    <property type="entry name" value="ADH_zinc_N_2"/>
    <property type="match status" value="1"/>
</dbReference>
<dbReference type="STRING" id="1531966.A0A0A1TIU7"/>
<gene>
    <name evidence="2" type="ORF">VHEMI05466</name>
</gene>
<reference evidence="2 3" key="1">
    <citation type="journal article" date="2015" name="Genome Announc.">
        <title>Draft Genome Sequence and Gene Annotation of the Entomopathogenic Fungus Verticillium hemipterigenum.</title>
        <authorList>
            <person name="Horn F."/>
            <person name="Habel A."/>
            <person name="Scharf D.H."/>
            <person name="Dworschak J."/>
            <person name="Brakhage A.A."/>
            <person name="Guthke R."/>
            <person name="Hertweck C."/>
            <person name="Linde J."/>
        </authorList>
    </citation>
    <scope>NUCLEOTIDE SEQUENCE [LARGE SCALE GENOMIC DNA]</scope>
</reference>
<dbReference type="GO" id="GO:0016491">
    <property type="term" value="F:oxidoreductase activity"/>
    <property type="evidence" value="ECO:0007669"/>
    <property type="project" value="InterPro"/>
</dbReference>
<proteinExistence type="predicted"/>
<name>A0A0A1TIU7_9HYPO</name>
<dbReference type="Gene3D" id="3.40.50.720">
    <property type="entry name" value="NAD(P)-binding Rossmann-like Domain"/>
    <property type="match status" value="1"/>
</dbReference>
<dbReference type="Pfam" id="PF08240">
    <property type="entry name" value="ADH_N"/>
    <property type="match status" value="1"/>
</dbReference>
<evidence type="ECO:0000313" key="3">
    <source>
        <dbReference type="Proteomes" id="UP000039046"/>
    </source>
</evidence>
<evidence type="ECO:0000313" key="2">
    <source>
        <dbReference type="EMBL" id="CEJ89632.1"/>
    </source>
</evidence>
<dbReference type="InterPro" id="IPR013154">
    <property type="entry name" value="ADH-like_N"/>
</dbReference>
<dbReference type="PANTHER" id="PTHR44013">
    <property type="entry name" value="ZINC-TYPE ALCOHOL DEHYDROGENASE-LIKE PROTEIN C16A3.02C"/>
    <property type="match status" value="1"/>
</dbReference>
<dbReference type="InterPro" id="IPR020843">
    <property type="entry name" value="ER"/>
</dbReference>
<feature type="domain" description="Enoyl reductase (ER)" evidence="1">
    <location>
        <begin position="15"/>
        <end position="334"/>
    </location>
</feature>
<dbReference type="EMBL" id="CDHN01000002">
    <property type="protein sequence ID" value="CEJ89632.1"/>
    <property type="molecule type" value="Genomic_DNA"/>
</dbReference>
<protein>
    <recommendedName>
        <fullName evidence="1">Enoyl reductase (ER) domain-containing protein</fullName>
    </recommendedName>
</protein>
<accession>A0A0A1TIU7</accession>
<dbReference type="InterPro" id="IPR052733">
    <property type="entry name" value="Chloroplast_QOR"/>
</dbReference>
<dbReference type="CDD" id="cd08267">
    <property type="entry name" value="MDR1"/>
    <property type="match status" value="1"/>
</dbReference>
<organism evidence="2 3">
    <name type="scientific">[Torrubiella] hemipterigena</name>
    <dbReference type="NCBI Taxonomy" id="1531966"/>
    <lineage>
        <taxon>Eukaryota</taxon>
        <taxon>Fungi</taxon>
        <taxon>Dikarya</taxon>
        <taxon>Ascomycota</taxon>
        <taxon>Pezizomycotina</taxon>
        <taxon>Sordariomycetes</taxon>
        <taxon>Hypocreomycetidae</taxon>
        <taxon>Hypocreales</taxon>
        <taxon>Clavicipitaceae</taxon>
        <taxon>Clavicipitaceae incertae sedis</taxon>
        <taxon>'Torrubiella' clade</taxon>
    </lineage>
</organism>
<dbReference type="AlphaFoldDB" id="A0A0A1TIU7"/>